<dbReference type="InterPro" id="IPR036097">
    <property type="entry name" value="HisK_dim/P_sf"/>
</dbReference>
<dbReference type="PANTHER" id="PTHR45453">
    <property type="entry name" value="PHOSPHATE REGULON SENSOR PROTEIN PHOR"/>
    <property type="match status" value="1"/>
</dbReference>
<dbReference type="Gene3D" id="1.10.287.130">
    <property type="match status" value="1"/>
</dbReference>
<evidence type="ECO:0000256" key="6">
    <source>
        <dbReference type="ARBA" id="ARBA00023012"/>
    </source>
</evidence>
<dbReference type="SUPFAM" id="SSF55874">
    <property type="entry name" value="ATPase domain of HSP90 chaperone/DNA topoisomerase II/histidine kinase"/>
    <property type="match status" value="1"/>
</dbReference>
<dbReference type="CDD" id="cd00075">
    <property type="entry name" value="HATPase"/>
    <property type="match status" value="1"/>
</dbReference>
<keyword evidence="6" id="KW-0902">Two-component regulatory system</keyword>
<reference evidence="9 10" key="1">
    <citation type="submission" date="2019-01" db="EMBL/GenBank/DDBJ databases">
        <authorList>
            <person name="Chen W.-M."/>
        </authorList>
    </citation>
    <scope>NUCLEOTIDE SEQUENCE [LARGE SCALE GENOMIC DNA]</scope>
    <source>
        <strain evidence="9 10">FSY-15</strain>
    </source>
</reference>
<keyword evidence="3" id="KW-0597">Phosphoprotein</keyword>
<dbReference type="AlphaFoldDB" id="A0A437PTS4"/>
<keyword evidence="10" id="KW-1185">Reference proteome</keyword>
<dbReference type="FunFam" id="3.30.565.10:FF:000006">
    <property type="entry name" value="Sensor histidine kinase WalK"/>
    <property type="match status" value="1"/>
</dbReference>
<dbReference type="SMART" id="SM00388">
    <property type="entry name" value="HisKA"/>
    <property type="match status" value="1"/>
</dbReference>
<comment type="caution">
    <text evidence="9">The sequence shown here is derived from an EMBL/GenBank/DDBJ whole genome shotgun (WGS) entry which is preliminary data.</text>
</comment>
<dbReference type="GO" id="GO:0005886">
    <property type="term" value="C:plasma membrane"/>
    <property type="evidence" value="ECO:0007669"/>
    <property type="project" value="TreeGrafter"/>
</dbReference>
<proteinExistence type="predicted"/>
<gene>
    <name evidence="9" type="ORF">EOJ36_04405</name>
</gene>
<name>A0A437PTS4_9BACT</name>
<dbReference type="EC" id="2.7.13.3" evidence="2"/>
<dbReference type="InterPro" id="IPR004358">
    <property type="entry name" value="Sig_transdc_His_kin-like_C"/>
</dbReference>
<dbReference type="SUPFAM" id="SSF47384">
    <property type="entry name" value="Homodimeric domain of signal transducing histidine kinase"/>
    <property type="match status" value="1"/>
</dbReference>
<dbReference type="GO" id="GO:0004721">
    <property type="term" value="F:phosphoprotein phosphatase activity"/>
    <property type="evidence" value="ECO:0007669"/>
    <property type="project" value="TreeGrafter"/>
</dbReference>
<dbReference type="EMBL" id="SACY01000002">
    <property type="protein sequence ID" value="RVU25665.1"/>
    <property type="molecule type" value="Genomic_DNA"/>
</dbReference>
<dbReference type="GO" id="GO:0016036">
    <property type="term" value="P:cellular response to phosphate starvation"/>
    <property type="evidence" value="ECO:0007669"/>
    <property type="project" value="TreeGrafter"/>
</dbReference>
<keyword evidence="5" id="KW-0418">Kinase</keyword>
<dbReference type="InterPro" id="IPR005467">
    <property type="entry name" value="His_kinase_dom"/>
</dbReference>
<dbReference type="PANTHER" id="PTHR45453:SF1">
    <property type="entry name" value="PHOSPHATE REGULON SENSOR PROTEIN PHOR"/>
    <property type="match status" value="1"/>
</dbReference>
<feature type="transmembrane region" description="Helical" evidence="7">
    <location>
        <begin position="304"/>
        <end position="326"/>
    </location>
</feature>
<dbReference type="PRINTS" id="PR00344">
    <property type="entry name" value="BCTRLSENSOR"/>
</dbReference>
<evidence type="ECO:0000256" key="4">
    <source>
        <dbReference type="ARBA" id="ARBA00022679"/>
    </source>
</evidence>
<keyword evidence="7" id="KW-1133">Transmembrane helix</keyword>
<evidence type="ECO:0000256" key="7">
    <source>
        <dbReference type="SAM" id="Phobius"/>
    </source>
</evidence>
<keyword evidence="7" id="KW-0472">Membrane</keyword>
<evidence type="ECO:0000256" key="2">
    <source>
        <dbReference type="ARBA" id="ARBA00012438"/>
    </source>
</evidence>
<feature type="domain" description="Histidine kinase" evidence="8">
    <location>
        <begin position="345"/>
        <end position="563"/>
    </location>
</feature>
<keyword evidence="7" id="KW-0812">Transmembrane</keyword>
<dbReference type="InterPro" id="IPR050351">
    <property type="entry name" value="BphY/WalK/GraS-like"/>
</dbReference>
<comment type="catalytic activity">
    <reaction evidence="1">
        <text>ATP + protein L-histidine = ADP + protein N-phospho-L-histidine.</text>
        <dbReference type="EC" id="2.7.13.3"/>
    </reaction>
</comment>
<dbReference type="Gene3D" id="3.30.565.10">
    <property type="entry name" value="Histidine kinase-like ATPase, C-terminal domain"/>
    <property type="match status" value="1"/>
</dbReference>
<dbReference type="GO" id="GO:0000155">
    <property type="term" value="F:phosphorelay sensor kinase activity"/>
    <property type="evidence" value="ECO:0007669"/>
    <property type="project" value="InterPro"/>
</dbReference>
<dbReference type="InterPro" id="IPR003594">
    <property type="entry name" value="HATPase_dom"/>
</dbReference>
<accession>A0A437PTS4</accession>
<dbReference type="Proteomes" id="UP000282832">
    <property type="component" value="Unassembled WGS sequence"/>
</dbReference>
<dbReference type="Pfam" id="PF00512">
    <property type="entry name" value="HisKA"/>
    <property type="match status" value="1"/>
</dbReference>
<organism evidence="9 10">
    <name type="scientific">Sandaracinomonas limnophila</name>
    <dbReference type="NCBI Taxonomy" id="1862386"/>
    <lineage>
        <taxon>Bacteria</taxon>
        <taxon>Pseudomonadati</taxon>
        <taxon>Bacteroidota</taxon>
        <taxon>Cytophagia</taxon>
        <taxon>Cytophagales</taxon>
        <taxon>Flectobacillaceae</taxon>
        <taxon>Sandaracinomonas</taxon>
    </lineage>
</organism>
<evidence type="ECO:0000313" key="10">
    <source>
        <dbReference type="Proteomes" id="UP000282832"/>
    </source>
</evidence>
<evidence type="ECO:0000256" key="5">
    <source>
        <dbReference type="ARBA" id="ARBA00022777"/>
    </source>
</evidence>
<dbReference type="InterPro" id="IPR036890">
    <property type="entry name" value="HATPase_C_sf"/>
</dbReference>
<dbReference type="PROSITE" id="PS50109">
    <property type="entry name" value="HIS_KIN"/>
    <property type="match status" value="1"/>
</dbReference>
<dbReference type="Pfam" id="PF02518">
    <property type="entry name" value="HATPase_c"/>
    <property type="match status" value="1"/>
</dbReference>
<dbReference type="CDD" id="cd00082">
    <property type="entry name" value="HisKA"/>
    <property type="match status" value="1"/>
</dbReference>
<dbReference type="SMART" id="SM00387">
    <property type="entry name" value="HATPase_c"/>
    <property type="match status" value="1"/>
</dbReference>
<sequence>MTKQKIRWIIFLMSLALLGLIAFQAYWLGYMLVSKEENFAAEVRSSLDQVVRKLEKQELLVLAERKKSFEFEQEKERALSAKLVGSEKFKVESGKVKVESRKWKGERGKWKVESEKNRQNLEQFVAPSDFVWVQKQIMLPNGQIAEITEEYQLGPDLNEMERRLQEQKKLDKLIDEVPVDPNKKSKAIKLNIKVDHKKELAKELFSDFLFKERPIQQRFAPALLDSLIKFELSLKGIRLPFYYGIFGAGANHNNWVFLSNKKISKVEISPNLFSTNLFPNDLHPTNHQLKLYFPGQRAFIWETMGLNFAASFILLLIVMVCFYWAVSMILKQKKLAEVKNDFINNMTHEFKTPISTISLATQLIQEEPEILKNNSILKYLGIIREENTRLGNQVERVLQTAQMEKEEIVLKKKNIDLKAMIEHIAEANGPVIFSNHGKLHLDLPDEEVFVQADEVHLSNVVFNLIDNAIKYSENQPDISISLQLTEKNIQIFIQDKGIGISKEVINNIFEPFYRVPTGNVHNVKGFGLGLSYVKKIVEAHDGKVLVKSKLGDGSTFEISLPKQ</sequence>
<dbReference type="InterPro" id="IPR003661">
    <property type="entry name" value="HisK_dim/P_dom"/>
</dbReference>
<dbReference type="OrthoDB" id="1933776at2"/>
<protein>
    <recommendedName>
        <fullName evidence="2">histidine kinase</fullName>
        <ecNumber evidence="2">2.7.13.3</ecNumber>
    </recommendedName>
</protein>
<evidence type="ECO:0000256" key="1">
    <source>
        <dbReference type="ARBA" id="ARBA00000085"/>
    </source>
</evidence>
<evidence type="ECO:0000313" key="9">
    <source>
        <dbReference type="EMBL" id="RVU25665.1"/>
    </source>
</evidence>
<evidence type="ECO:0000256" key="3">
    <source>
        <dbReference type="ARBA" id="ARBA00022553"/>
    </source>
</evidence>
<evidence type="ECO:0000259" key="8">
    <source>
        <dbReference type="PROSITE" id="PS50109"/>
    </source>
</evidence>
<dbReference type="RefSeq" id="WP_127802818.1">
    <property type="nucleotide sequence ID" value="NZ_SACY01000002.1"/>
</dbReference>
<keyword evidence="4" id="KW-0808">Transferase</keyword>